<dbReference type="PANTHER" id="PTHR43877">
    <property type="entry name" value="AMINOALKYLPHOSPHONATE N-ACETYLTRANSFERASE-RELATED-RELATED"/>
    <property type="match status" value="1"/>
</dbReference>
<keyword evidence="2 4" id="KW-0012">Acyltransferase</keyword>
<organism evidence="4 5">
    <name type="scientific">Nonomuraea pusilla</name>
    <dbReference type="NCBI Taxonomy" id="46177"/>
    <lineage>
        <taxon>Bacteria</taxon>
        <taxon>Bacillati</taxon>
        <taxon>Actinomycetota</taxon>
        <taxon>Actinomycetes</taxon>
        <taxon>Streptosporangiales</taxon>
        <taxon>Streptosporangiaceae</taxon>
        <taxon>Nonomuraea</taxon>
    </lineage>
</organism>
<name>A0A1H8IL66_9ACTN</name>
<dbReference type="InterPro" id="IPR000182">
    <property type="entry name" value="GNAT_dom"/>
</dbReference>
<dbReference type="OrthoDB" id="9789603at2"/>
<keyword evidence="5" id="KW-1185">Reference proteome</keyword>
<evidence type="ECO:0000259" key="3">
    <source>
        <dbReference type="PROSITE" id="PS51186"/>
    </source>
</evidence>
<feature type="domain" description="N-acetyltransferase" evidence="3">
    <location>
        <begin position="161"/>
        <end position="307"/>
    </location>
</feature>
<dbReference type="Pfam" id="PF00583">
    <property type="entry name" value="Acetyltransf_1"/>
    <property type="match status" value="2"/>
</dbReference>
<dbReference type="Gene3D" id="3.40.630.30">
    <property type="match status" value="2"/>
</dbReference>
<dbReference type="GO" id="GO:0016747">
    <property type="term" value="F:acyltransferase activity, transferring groups other than amino-acyl groups"/>
    <property type="evidence" value="ECO:0007669"/>
    <property type="project" value="InterPro"/>
</dbReference>
<accession>A0A1H8IL66</accession>
<evidence type="ECO:0000256" key="1">
    <source>
        <dbReference type="ARBA" id="ARBA00022679"/>
    </source>
</evidence>
<dbReference type="CDD" id="cd04301">
    <property type="entry name" value="NAT_SF"/>
    <property type="match status" value="2"/>
</dbReference>
<dbReference type="RefSeq" id="WP_091105668.1">
    <property type="nucleotide sequence ID" value="NZ_FOBF01000033.1"/>
</dbReference>
<dbReference type="SUPFAM" id="SSF55729">
    <property type="entry name" value="Acyl-CoA N-acyltransferases (Nat)"/>
    <property type="match status" value="2"/>
</dbReference>
<sequence length="307" mass="33983">MQKTVIEQLGPDDGERLKEIRLRALQEAPGAFGSTYAREAAFTPETWAERLRNPGTRYWVATSETGQDIGIVCVYTHREGLELVSMWVAPEARGRGVAGRLVDAAVEYARGTGAEELTLWVIGGNEASRSLYVSKGFVPTGREQALPSDPTVTEVRYALSFLFREARREDVPAIVAMLIDDHLGATREGDPHDPRYLEAFDRIAANPYEELIVAERDGEVIGTMQLSYLSGLARLGATRCQIEAVRVAAARRGEGLGRRMIQWAVDRARARGCVLVQLTSDKSRVDAHRFYDSLGFVDSHIGYKLSL</sequence>
<dbReference type="PROSITE" id="PS51186">
    <property type="entry name" value="GNAT"/>
    <property type="match status" value="2"/>
</dbReference>
<proteinExistence type="predicted"/>
<protein>
    <submittedName>
        <fullName evidence="4">L-amino acid N-acyltransferase YncA</fullName>
    </submittedName>
</protein>
<dbReference type="AlphaFoldDB" id="A0A1H8IL66"/>
<keyword evidence="1 4" id="KW-0808">Transferase</keyword>
<evidence type="ECO:0000313" key="5">
    <source>
        <dbReference type="Proteomes" id="UP000198953"/>
    </source>
</evidence>
<feature type="domain" description="N-acetyltransferase" evidence="3">
    <location>
        <begin position="4"/>
        <end position="162"/>
    </location>
</feature>
<evidence type="ECO:0000256" key="2">
    <source>
        <dbReference type="ARBA" id="ARBA00023315"/>
    </source>
</evidence>
<evidence type="ECO:0000313" key="4">
    <source>
        <dbReference type="EMBL" id="SEN69640.1"/>
    </source>
</evidence>
<dbReference type="Proteomes" id="UP000198953">
    <property type="component" value="Unassembled WGS sequence"/>
</dbReference>
<gene>
    <name evidence="4" type="ORF">SAMN05660976_08082</name>
</gene>
<dbReference type="InterPro" id="IPR050832">
    <property type="entry name" value="Bact_Acetyltransf"/>
</dbReference>
<dbReference type="PANTHER" id="PTHR43877:SF2">
    <property type="entry name" value="AMINOALKYLPHOSPHONATE N-ACETYLTRANSFERASE-RELATED"/>
    <property type="match status" value="1"/>
</dbReference>
<reference evidence="4 5" key="1">
    <citation type="submission" date="2016-10" db="EMBL/GenBank/DDBJ databases">
        <authorList>
            <person name="de Groot N.N."/>
        </authorList>
    </citation>
    <scope>NUCLEOTIDE SEQUENCE [LARGE SCALE GENOMIC DNA]</scope>
    <source>
        <strain evidence="4 5">DSM 43357</strain>
    </source>
</reference>
<dbReference type="InterPro" id="IPR016181">
    <property type="entry name" value="Acyl_CoA_acyltransferase"/>
</dbReference>
<dbReference type="EMBL" id="FOBF01000033">
    <property type="protein sequence ID" value="SEN69640.1"/>
    <property type="molecule type" value="Genomic_DNA"/>
</dbReference>